<reference evidence="4" key="1">
    <citation type="journal article" date="2015" name="Proc. Natl. Acad. Sci. U.S.A.">
        <title>Genome sequence of the Asian Tiger mosquito, Aedes albopictus, reveals insights into its biology, genetics, and evolution.</title>
        <authorList>
            <person name="Chen X.G."/>
            <person name="Jiang X."/>
            <person name="Gu J."/>
            <person name="Xu M."/>
            <person name="Wu Y."/>
            <person name="Deng Y."/>
            <person name="Zhang C."/>
            <person name="Bonizzoni M."/>
            <person name="Dermauw W."/>
            <person name="Vontas J."/>
            <person name="Armbruster P."/>
            <person name="Huang X."/>
            <person name="Yang Y."/>
            <person name="Zhang H."/>
            <person name="He W."/>
            <person name="Peng H."/>
            <person name="Liu Y."/>
            <person name="Wu K."/>
            <person name="Chen J."/>
            <person name="Lirakis M."/>
            <person name="Topalis P."/>
            <person name="Van Leeuwen T."/>
            <person name="Hall A.B."/>
            <person name="Jiang X."/>
            <person name="Thorpe C."/>
            <person name="Mueller R.L."/>
            <person name="Sun C."/>
            <person name="Waterhouse R.M."/>
            <person name="Yan G."/>
            <person name="Tu Z.J."/>
            <person name="Fang X."/>
            <person name="James A.A."/>
        </authorList>
    </citation>
    <scope>NUCLEOTIDE SEQUENCE [LARGE SCALE GENOMIC DNA]</scope>
    <source>
        <strain evidence="4">Foshan</strain>
    </source>
</reference>
<dbReference type="Gene3D" id="2.70.220.10">
    <property type="entry name" value="Ganglioside GM2 activator"/>
    <property type="match status" value="1"/>
</dbReference>
<keyword evidence="2" id="KW-1133">Transmembrane helix</keyword>
<evidence type="ECO:0000256" key="2">
    <source>
        <dbReference type="SAM" id="Phobius"/>
    </source>
</evidence>
<keyword evidence="1" id="KW-0732">Signal</keyword>
<name>A0ABM1Z176_AEDAL</name>
<dbReference type="GeneID" id="109404210"/>
<evidence type="ECO:0000256" key="1">
    <source>
        <dbReference type="ARBA" id="ARBA00022729"/>
    </source>
</evidence>
<keyword evidence="4" id="KW-1185">Reference proteome</keyword>
<protein>
    <recommendedName>
        <fullName evidence="5">MD-2-related lipid-recognition domain-containing protein</fullName>
    </recommendedName>
</protein>
<dbReference type="Proteomes" id="UP000069940">
    <property type="component" value="Unassembled WGS sequence"/>
</dbReference>
<keyword evidence="2" id="KW-0472">Membrane</keyword>
<sequence length="200" mass="22858">MKSQTIKRTDFGEIFTFRKHTTMARLNFICIVAIFHVVCSVKATKYYQVDRYALCDGVTDSAVKFSDMQIVGKKQAISLTGTMEAIRNVKPPVQFRLSVNRCDLDKTNCEPFDTITLDDVCPIFNENHFVKAYMGFFSPPLSCPMQIGKHTAKNTNLDMRVFEGFSIGNAHWQTEMRIVDGNNKTEICVWTEITITEKEM</sequence>
<accession>A0ABM1Z176</accession>
<organism evidence="3 4">
    <name type="scientific">Aedes albopictus</name>
    <name type="common">Asian tiger mosquito</name>
    <name type="synonym">Stegomyia albopicta</name>
    <dbReference type="NCBI Taxonomy" id="7160"/>
    <lineage>
        <taxon>Eukaryota</taxon>
        <taxon>Metazoa</taxon>
        <taxon>Ecdysozoa</taxon>
        <taxon>Arthropoda</taxon>
        <taxon>Hexapoda</taxon>
        <taxon>Insecta</taxon>
        <taxon>Pterygota</taxon>
        <taxon>Neoptera</taxon>
        <taxon>Endopterygota</taxon>
        <taxon>Diptera</taxon>
        <taxon>Nematocera</taxon>
        <taxon>Culicoidea</taxon>
        <taxon>Culicidae</taxon>
        <taxon>Culicinae</taxon>
        <taxon>Aedini</taxon>
        <taxon>Aedes</taxon>
        <taxon>Stegomyia</taxon>
    </lineage>
</organism>
<reference evidence="3" key="2">
    <citation type="submission" date="2025-05" db="UniProtKB">
        <authorList>
            <consortium name="EnsemblMetazoa"/>
        </authorList>
    </citation>
    <scope>IDENTIFICATION</scope>
    <source>
        <strain evidence="3">Foshan</strain>
    </source>
</reference>
<dbReference type="EnsemblMetazoa" id="AALFPA23_014036.R20372">
    <property type="protein sequence ID" value="AALFPA23_014036.P20372"/>
    <property type="gene ID" value="AALFPA23_014036"/>
</dbReference>
<evidence type="ECO:0000313" key="3">
    <source>
        <dbReference type="EnsemblMetazoa" id="AALFPA23_014036.P20372"/>
    </source>
</evidence>
<proteinExistence type="predicted"/>
<feature type="transmembrane region" description="Helical" evidence="2">
    <location>
        <begin position="21"/>
        <end position="38"/>
    </location>
</feature>
<dbReference type="InterPro" id="IPR036846">
    <property type="entry name" value="GM2-AP_sf"/>
</dbReference>
<evidence type="ECO:0008006" key="5">
    <source>
        <dbReference type="Google" id="ProtNLM"/>
    </source>
</evidence>
<keyword evidence="2" id="KW-0812">Transmembrane</keyword>
<dbReference type="RefSeq" id="XP_019532591.2">
    <property type="nucleotide sequence ID" value="XM_019677046.4"/>
</dbReference>
<evidence type="ECO:0000313" key="4">
    <source>
        <dbReference type="Proteomes" id="UP000069940"/>
    </source>
</evidence>